<proteinExistence type="predicted"/>
<protein>
    <submittedName>
        <fullName evidence="1">Uncharacterized protein</fullName>
    </submittedName>
</protein>
<sequence>MTESLATAQGRTVNEDAHLNYEENNAVIIVQGGGRRWPRTRKTRSADTARFFLLMKMTNRPSRSLR</sequence>
<accession>A0A0G4HWA1</accession>
<dbReference type="AlphaFoldDB" id="A0A0G4HWA1"/>
<gene>
    <name evidence="1" type="ORF">Cvel_1445</name>
</gene>
<name>A0A0G4HWA1_9ALVE</name>
<dbReference type="EMBL" id="CDMZ01004134">
    <property type="protein sequence ID" value="CEM48754.1"/>
    <property type="molecule type" value="Genomic_DNA"/>
</dbReference>
<reference evidence="1" key="1">
    <citation type="submission" date="2014-11" db="EMBL/GenBank/DDBJ databases">
        <authorList>
            <person name="Otto D Thomas"/>
            <person name="Naeem Raeece"/>
        </authorList>
    </citation>
    <scope>NUCLEOTIDE SEQUENCE</scope>
</reference>
<evidence type="ECO:0000313" key="1">
    <source>
        <dbReference type="EMBL" id="CEM48754.1"/>
    </source>
</evidence>
<dbReference type="VEuPathDB" id="CryptoDB:Cvel_1445"/>
<organism evidence="1">
    <name type="scientific">Chromera velia CCMP2878</name>
    <dbReference type="NCBI Taxonomy" id="1169474"/>
    <lineage>
        <taxon>Eukaryota</taxon>
        <taxon>Sar</taxon>
        <taxon>Alveolata</taxon>
        <taxon>Colpodellida</taxon>
        <taxon>Chromeraceae</taxon>
        <taxon>Chromera</taxon>
    </lineage>
</organism>